<dbReference type="PROSITE" id="PS01234">
    <property type="entry name" value="GATB"/>
    <property type="match status" value="1"/>
</dbReference>
<reference evidence="8 9" key="1">
    <citation type="submission" date="2023-08" db="EMBL/GenBank/DDBJ databases">
        <title>A Necator americanus chromosomal reference genome.</title>
        <authorList>
            <person name="Ilik V."/>
            <person name="Petrzelkova K.J."/>
            <person name="Pardy F."/>
            <person name="Fuh T."/>
            <person name="Niatou-Singa F.S."/>
            <person name="Gouil Q."/>
            <person name="Baker L."/>
            <person name="Ritchie M.E."/>
            <person name="Jex A.R."/>
            <person name="Gazzola D."/>
            <person name="Li H."/>
            <person name="Toshio Fujiwara R."/>
            <person name="Zhan B."/>
            <person name="Aroian R.V."/>
            <person name="Pafco B."/>
            <person name="Schwarz E.M."/>
        </authorList>
    </citation>
    <scope>NUCLEOTIDE SEQUENCE [LARGE SCALE GENOMIC DNA]</scope>
    <source>
        <strain evidence="8 9">Aroian</strain>
        <tissue evidence="8">Whole animal</tissue>
    </source>
</reference>
<comment type="catalytic activity">
    <reaction evidence="5">
        <text>L-glutamyl-tRNA(Gln) + L-glutamine + ATP + H2O = L-glutaminyl-tRNA(Gln) + L-glutamate + ADP + phosphate + H(+)</text>
        <dbReference type="Rhea" id="RHEA:17521"/>
        <dbReference type="Rhea" id="RHEA-COMP:9681"/>
        <dbReference type="Rhea" id="RHEA-COMP:9684"/>
        <dbReference type="ChEBI" id="CHEBI:15377"/>
        <dbReference type="ChEBI" id="CHEBI:15378"/>
        <dbReference type="ChEBI" id="CHEBI:29985"/>
        <dbReference type="ChEBI" id="CHEBI:30616"/>
        <dbReference type="ChEBI" id="CHEBI:43474"/>
        <dbReference type="ChEBI" id="CHEBI:58359"/>
        <dbReference type="ChEBI" id="CHEBI:78520"/>
        <dbReference type="ChEBI" id="CHEBI:78521"/>
        <dbReference type="ChEBI" id="CHEBI:456216"/>
    </reaction>
</comment>
<dbReference type="Pfam" id="PF02934">
    <property type="entry name" value="GatB_N"/>
    <property type="match status" value="1"/>
</dbReference>
<evidence type="ECO:0000259" key="6">
    <source>
        <dbReference type="Pfam" id="PF02637"/>
    </source>
</evidence>
<dbReference type="PANTHER" id="PTHR11659:SF0">
    <property type="entry name" value="GLUTAMYL-TRNA(GLN) AMIDOTRANSFERASE SUBUNIT B, MITOCHONDRIAL"/>
    <property type="match status" value="1"/>
</dbReference>
<keyword evidence="1 5" id="KW-0436">Ligase</keyword>
<evidence type="ECO:0000256" key="3">
    <source>
        <dbReference type="ARBA" id="ARBA00022840"/>
    </source>
</evidence>
<evidence type="ECO:0000256" key="5">
    <source>
        <dbReference type="HAMAP-Rule" id="MF_03147"/>
    </source>
</evidence>
<organism evidence="8 9">
    <name type="scientific">Necator americanus</name>
    <name type="common">Human hookworm</name>
    <dbReference type="NCBI Taxonomy" id="51031"/>
    <lineage>
        <taxon>Eukaryota</taxon>
        <taxon>Metazoa</taxon>
        <taxon>Ecdysozoa</taxon>
        <taxon>Nematoda</taxon>
        <taxon>Chromadorea</taxon>
        <taxon>Rhabditida</taxon>
        <taxon>Rhabditina</taxon>
        <taxon>Rhabditomorpha</taxon>
        <taxon>Strongyloidea</taxon>
        <taxon>Ancylostomatidae</taxon>
        <taxon>Bunostominae</taxon>
        <taxon>Necator</taxon>
    </lineage>
</organism>
<evidence type="ECO:0000256" key="2">
    <source>
        <dbReference type="ARBA" id="ARBA00022741"/>
    </source>
</evidence>
<proteinExistence type="inferred from homology"/>
<evidence type="ECO:0000256" key="4">
    <source>
        <dbReference type="ARBA" id="ARBA00022917"/>
    </source>
</evidence>
<dbReference type="SUPFAM" id="SSF55931">
    <property type="entry name" value="Glutamine synthetase/guanido kinase"/>
    <property type="match status" value="1"/>
</dbReference>
<feature type="domain" description="Aspartyl/Glutamyl-tRNA(Gln) amidotransferase subunit B/E catalytic" evidence="7">
    <location>
        <begin position="27"/>
        <end position="308"/>
    </location>
</feature>
<dbReference type="EC" id="6.3.5.-" evidence="5"/>
<comment type="subcellular location">
    <subcellularLocation>
        <location evidence="5">Mitochondrion</location>
    </subcellularLocation>
</comment>
<sequence>MSRLPLILWRRRLCQVRNLSREEFRPVIGLEVHVQLNTRTKLFSSVAVVDDAAPNTQVAALDMSTPGTLPTLNKACVMHALRLGILLNCEIPSKCRFDRKHYFYADMPAGYQITQNEQPVARNGKFRFSVYGEDIQPYTKEVGIIQLQLEQDSGKSIHCGPISLIDLNRAGVPLVEVVSTPDFSTALEAMCFVQQLRLLLMHYGICKGEMHRGHLRVDANVSLTHLGKKGVRTEIKNMNSLRHLHTAINFEIDRHYKVISNGGTIVNETRMCDEHGRTVSMRDKEVKTDYRFMPEPNLPTLKIHPEWISECAQSVSTSIPSFMEYQNLGIEPKRAIYYAESPSLSRFVDLCANRIPTVGAENFVNWLNDLKLIMQRSKATYPPENPEFAKQFMSIVEFYVNGRITKLGALEALRLFVTDVQDAEKYFEEKNAWRISDKRTIQSILEEILKKNGKLLEKAAAGHAKSLSKLRKQLVDDSQRRIDVEDAERAIREKISKLKSEEEKNVSG</sequence>
<keyword evidence="9" id="KW-1185">Reference proteome</keyword>
<name>A0ABR1CTN6_NECAM</name>
<evidence type="ECO:0000256" key="1">
    <source>
        <dbReference type="ARBA" id="ARBA00022598"/>
    </source>
</evidence>
<comment type="subunit">
    <text evidence="5">Subunit of the heterotrimeric GatCAB amidotransferase (AdT) complex, composed of A, B and C subunits.</text>
</comment>
<evidence type="ECO:0000313" key="9">
    <source>
        <dbReference type="Proteomes" id="UP001303046"/>
    </source>
</evidence>
<dbReference type="HAMAP" id="MF_00121">
    <property type="entry name" value="GatB"/>
    <property type="match status" value="1"/>
</dbReference>
<evidence type="ECO:0000259" key="7">
    <source>
        <dbReference type="Pfam" id="PF02934"/>
    </source>
</evidence>
<dbReference type="NCBIfam" id="NF004012">
    <property type="entry name" value="PRK05477.1-2"/>
    <property type="match status" value="1"/>
</dbReference>
<keyword evidence="4 5" id="KW-0648">Protein biosynthesis</keyword>
<protein>
    <recommendedName>
        <fullName evidence="5">Glutamyl-tRNA(Gln) amidotransferase subunit B, mitochondrial</fullName>
        <shortName evidence="5">Glu-AdT subunit B</shortName>
        <ecNumber evidence="5">6.3.5.-</ecNumber>
    </recommendedName>
</protein>
<dbReference type="PANTHER" id="PTHR11659">
    <property type="entry name" value="GLUTAMYL-TRNA GLN AMIDOTRANSFERASE SUBUNIT B MITOCHONDRIAL AND PROKARYOTIC PET112-RELATED"/>
    <property type="match status" value="1"/>
</dbReference>
<dbReference type="Pfam" id="PF02637">
    <property type="entry name" value="GatB_Yqey"/>
    <property type="match status" value="1"/>
</dbReference>
<dbReference type="InterPro" id="IPR017958">
    <property type="entry name" value="Gln-tRNA_amidoTrfase_suB_CS"/>
</dbReference>
<keyword evidence="3 5" id="KW-0067">ATP-binding</keyword>
<dbReference type="Proteomes" id="UP001303046">
    <property type="component" value="Unassembled WGS sequence"/>
</dbReference>
<comment type="caution">
    <text evidence="8">The sequence shown here is derived from an EMBL/GenBank/DDBJ whole genome shotgun (WGS) entry which is preliminary data.</text>
</comment>
<evidence type="ECO:0000313" key="8">
    <source>
        <dbReference type="EMBL" id="KAK6741485.1"/>
    </source>
</evidence>
<gene>
    <name evidence="8" type="primary">Necator_chrIII.g10143</name>
    <name evidence="8" type="ORF">RB195_009378</name>
</gene>
<dbReference type="InterPro" id="IPR017959">
    <property type="entry name" value="Asn/Gln-tRNA_amidoTrfase_suB/E"/>
</dbReference>
<dbReference type="InterPro" id="IPR014746">
    <property type="entry name" value="Gln_synth/guanido_kin_cat_dom"/>
</dbReference>
<dbReference type="InterPro" id="IPR006075">
    <property type="entry name" value="Asn/Gln-tRNA_Trfase_suB/E_cat"/>
</dbReference>
<dbReference type="InterPro" id="IPR018027">
    <property type="entry name" value="Asn/Gln_amidotransferase"/>
</dbReference>
<dbReference type="EMBL" id="JAVFWL010000003">
    <property type="protein sequence ID" value="KAK6741485.1"/>
    <property type="molecule type" value="Genomic_DNA"/>
</dbReference>
<comment type="similarity">
    <text evidence="5">Belongs to the GatB/GatE family. GatB subfamily.</text>
</comment>
<comment type="function">
    <text evidence="5">Allows the formation of correctly charged Gln-tRNA(Gln) through the transamidation of misacylated Glu-tRNA(Gln) in the mitochondria. The reaction takes place in the presence of glutamine and ATP through an activated gamma-phospho-Glu-tRNA(Gln).</text>
</comment>
<accession>A0ABR1CTN6</accession>
<keyword evidence="5" id="KW-0496">Mitochondrion</keyword>
<dbReference type="NCBIfam" id="TIGR00133">
    <property type="entry name" value="gatB"/>
    <property type="match status" value="1"/>
</dbReference>
<feature type="domain" description="Asn/Gln amidotransferase" evidence="6">
    <location>
        <begin position="388"/>
        <end position="495"/>
    </location>
</feature>
<keyword evidence="2 5" id="KW-0547">Nucleotide-binding</keyword>
<dbReference type="InterPro" id="IPR004413">
    <property type="entry name" value="GatB"/>
</dbReference>